<name>A0A9P3L7H2_9APHY</name>
<dbReference type="AlphaFoldDB" id="A0A9P3L7H2"/>
<accession>A0A9P3L7H2</accession>
<evidence type="ECO:0000256" key="1">
    <source>
        <dbReference type="SAM" id="SignalP"/>
    </source>
</evidence>
<sequence length="157" mass="17761">MLASCLQRISSLIFLADLTQAKEPVVEVPVRVMTSTDANCGERWRLWKLWLLVVSTYVCCSNLKIAPCHLQSCRSPANMFPVTALSPVAQSATDHKIRQNIRPNKYPLSLSHSRNVDLSPVFRCFCGTMNYSSRPEVFTTSGVKMIYPASKEWFRCN</sequence>
<gene>
    <name evidence="2" type="ORF">PsYK624_010310</name>
</gene>
<reference evidence="2 3" key="1">
    <citation type="submission" date="2021-08" db="EMBL/GenBank/DDBJ databases">
        <title>Draft Genome Sequence of Phanerochaete sordida strain YK-624.</title>
        <authorList>
            <person name="Mori T."/>
            <person name="Dohra H."/>
            <person name="Suzuki T."/>
            <person name="Kawagishi H."/>
            <person name="Hirai H."/>
        </authorList>
    </citation>
    <scope>NUCLEOTIDE SEQUENCE [LARGE SCALE GENOMIC DNA]</scope>
    <source>
        <strain evidence="2 3">YK-624</strain>
    </source>
</reference>
<comment type="caution">
    <text evidence="2">The sequence shown here is derived from an EMBL/GenBank/DDBJ whole genome shotgun (WGS) entry which is preliminary data.</text>
</comment>
<evidence type="ECO:0000313" key="2">
    <source>
        <dbReference type="EMBL" id="GJE84955.1"/>
    </source>
</evidence>
<organism evidence="2 3">
    <name type="scientific">Phanerochaete sordida</name>
    <dbReference type="NCBI Taxonomy" id="48140"/>
    <lineage>
        <taxon>Eukaryota</taxon>
        <taxon>Fungi</taxon>
        <taxon>Dikarya</taxon>
        <taxon>Basidiomycota</taxon>
        <taxon>Agaricomycotina</taxon>
        <taxon>Agaricomycetes</taxon>
        <taxon>Polyporales</taxon>
        <taxon>Phanerochaetaceae</taxon>
        <taxon>Phanerochaete</taxon>
    </lineage>
</organism>
<proteinExistence type="predicted"/>
<protein>
    <recommendedName>
        <fullName evidence="4">Secreted protein</fullName>
    </recommendedName>
</protein>
<evidence type="ECO:0000313" key="3">
    <source>
        <dbReference type="Proteomes" id="UP000703269"/>
    </source>
</evidence>
<keyword evidence="3" id="KW-1185">Reference proteome</keyword>
<evidence type="ECO:0008006" key="4">
    <source>
        <dbReference type="Google" id="ProtNLM"/>
    </source>
</evidence>
<dbReference type="EMBL" id="BPQB01000001">
    <property type="protein sequence ID" value="GJE84955.1"/>
    <property type="molecule type" value="Genomic_DNA"/>
</dbReference>
<dbReference type="Proteomes" id="UP000703269">
    <property type="component" value="Unassembled WGS sequence"/>
</dbReference>
<feature type="signal peptide" evidence="1">
    <location>
        <begin position="1"/>
        <end position="21"/>
    </location>
</feature>
<keyword evidence="1" id="KW-0732">Signal</keyword>
<feature type="chain" id="PRO_5040395179" description="Secreted protein" evidence="1">
    <location>
        <begin position="22"/>
        <end position="157"/>
    </location>
</feature>